<feature type="domain" description="RNase III" evidence="1">
    <location>
        <begin position="11"/>
        <end position="128"/>
    </location>
</feature>
<sequence length="149" mass="15974">MSTDNTREEKLIAIEKATGYIFANPELCVDALSTEGYTAGGRGHKHLAQLGDAALRLTLILAGYEKGATRGQIDSALSVKASNSHLSKLGFGSGMDKWVYRSKGVEISMKMMATTVQAILGAVFLDCDKSTSVFQGVTKALDLSWPENK</sequence>
<dbReference type="EMBL" id="LCZI01000751">
    <property type="protein sequence ID" value="KKZ64738.1"/>
    <property type="molecule type" value="Genomic_DNA"/>
</dbReference>
<evidence type="ECO:0000313" key="2">
    <source>
        <dbReference type="EMBL" id="KKZ64738.1"/>
    </source>
</evidence>
<dbReference type="Gene3D" id="1.10.1520.10">
    <property type="entry name" value="Ribonuclease III domain"/>
    <property type="match status" value="1"/>
</dbReference>
<dbReference type="VEuPathDB" id="FungiDB:EMCG_09372"/>
<dbReference type="InterPro" id="IPR036389">
    <property type="entry name" value="RNase_III_sf"/>
</dbReference>
<dbReference type="InterPro" id="IPR000999">
    <property type="entry name" value="RNase_III_dom"/>
</dbReference>
<protein>
    <recommendedName>
        <fullName evidence="1">RNase III domain-containing protein</fullName>
    </recommendedName>
</protein>
<dbReference type="AlphaFoldDB" id="A0A0G2I2X5"/>
<proteinExistence type="predicted"/>
<dbReference type="SUPFAM" id="SSF69065">
    <property type="entry name" value="RNase III domain-like"/>
    <property type="match status" value="1"/>
</dbReference>
<name>A0A0G2I2X5_9EURO</name>
<dbReference type="GO" id="GO:0004525">
    <property type="term" value="F:ribonuclease III activity"/>
    <property type="evidence" value="ECO:0007669"/>
    <property type="project" value="InterPro"/>
</dbReference>
<reference evidence="3" key="1">
    <citation type="journal article" date="2015" name="PLoS Genet.">
        <title>The dynamic genome and transcriptome of the human fungal pathogen Blastomyces and close relative Emmonsia.</title>
        <authorList>
            <person name="Munoz J.F."/>
            <person name="Gauthier G.M."/>
            <person name="Desjardins C.A."/>
            <person name="Gallo J.E."/>
            <person name="Holder J."/>
            <person name="Sullivan T.D."/>
            <person name="Marty A.J."/>
            <person name="Carmen J.C."/>
            <person name="Chen Z."/>
            <person name="Ding L."/>
            <person name="Gujja S."/>
            <person name="Magrini V."/>
            <person name="Misas E."/>
            <person name="Mitreva M."/>
            <person name="Priest M."/>
            <person name="Saif S."/>
            <person name="Whiston E.A."/>
            <person name="Young S."/>
            <person name="Zeng Q."/>
            <person name="Goldman W.E."/>
            <person name="Mardis E.R."/>
            <person name="Taylor J.W."/>
            <person name="McEwen J.G."/>
            <person name="Clay O.K."/>
            <person name="Klein B.S."/>
            <person name="Cuomo C.A."/>
        </authorList>
    </citation>
    <scope>NUCLEOTIDE SEQUENCE [LARGE SCALE GENOMIC DNA]</scope>
    <source>
        <strain evidence="3">UAMH 3008</strain>
    </source>
</reference>
<organism evidence="2 3">
    <name type="scientific">[Emmonsia] crescens</name>
    <dbReference type="NCBI Taxonomy" id="73230"/>
    <lineage>
        <taxon>Eukaryota</taxon>
        <taxon>Fungi</taxon>
        <taxon>Dikarya</taxon>
        <taxon>Ascomycota</taxon>
        <taxon>Pezizomycotina</taxon>
        <taxon>Eurotiomycetes</taxon>
        <taxon>Eurotiomycetidae</taxon>
        <taxon>Onygenales</taxon>
        <taxon>Ajellomycetaceae</taxon>
        <taxon>Emergomyces</taxon>
    </lineage>
</organism>
<dbReference type="Proteomes" id="UP000034164">
    <property type="component" value="Unassembled WGS sequence"/>
</dbReference>
<comment type="caution">
    <text evidence="2">The sequence shown here is derived from an EMBL/GenBank/DDBJ whole genome shotgun (WGS) entry which is preliminary data.</text>
</comment>
<gene>
    <name evidence="2" type="ORF">EMCG_09372</name>
</gene>
<evidence type="ECO:0000259" key="1">
    <source>
        <dbReference type="PROSITE" id="PS50142"/>
    </source>
</evidence>
<dbReference type="GO" id="GO:0006396">
    <property type="term" value="P:RNA processing"/>
    <property type="evidence" value="ECO:0007669"/>
    <property type="project" value="InterPro"/>
</dbReference>
<dbReference type="PROSITE" id="PS50142">
    <property type="entry name" value="RNASE_3_2"/>
    <property type="match status" value="1"/>
</dbReference>
<accession>A0A0G2I2X5</accession>
<evidence type="ECO:0000313" key="3">
    <source>
        <dbReference type="Proteomes" id="UP000034164"/>
    </source>
</evidence>
<dbReference type="OrthoDB" id="67027at2759"/>